<evidence type="ECO:0000313" key="1">
    <source>
        <dbReference type="EMBL" id="KTD66452.1"/>
    </source>
</evidence>
<reference evidence="1 2" key="1">
    <citation type="submission" date="2015-11" db="EMBL/GenBank/DDBJ databases">
        <title>Genomic analysis of 38 Legionella species identifies large and diverse effector repertoires.</title>
        <authorList>
            <person name="Burstein D."/>
            <person name="Amaro F."/>
            <person name="Zusman T."/>
            <person name="Lifshitz Z."/>
            <person name="Cohen O."/>
            <person name="Gilbert J.A."/>
            <person name="Pupko T."/>
            <person name="Shuman H.A."/>
            <person name="Segal G."/>
        </authorList>
    </citation>
    <scope>NUCLEOTIDE SEQUENCE [LARGE SCALE GENOMIC DNA]</scope>
    <source>
        <strain evidence="1 2">SC-63-C7</strain>
    </source>
</reference>
<dbReference type="EMBL" id="LNYU01000009">
    <property type="protein sequence ID" value="KTD66452.1"/>
    <property type="molecule type" value="Genomic_DNA"/>
</dbReference>
<accession>A0A0W0ZBG2</accession>
<proteinExistence type="predicted"/>
<name>A0A0W0ZBG2_9GAMM</name>
<dbReference type="PATRIC" id="fig|45074.5.peg.422"/>
<dbReference type="AlphaFoldDB" id="A0A0W0ZBG2"/>
<organism evidence="1 2">
    <name type="scientific">Legionella santicrucis</name>
    <dbReference type="NCBI Taxonomy" id="45074"/>
    <lineage>
        <taxon>Bacteria</taxon>
        <taxon>Pseudomonadati</taxon>
        <taxon>Pseudomonadota</taxon>
        <taxon>Gammaproteobacteria</taxon>
        <taxon>Legionellales</taxon>
        <taxon>Legionellaceae</taxon>
        <taxon>Legionella</taxon>
    </lineage>
</organism>
<dbReference type="OrthoDB" id="5640091at2"/>
<gene>
    <name evidence="1" type="ORF">Lsan_0397</name>
</gene>
<dbReference type="Proteomes" id="UP000054703">
    <property type="component" value="Unassembled WGS sequence"/>
</dbReference>
<comment type="caution">
    <text evidence="1">The sequence shown here is derived from an EMBL/GenBank/DDBJ whole genome shotgun (WGS) entry which is preliminary data.</text>
</comment>
<dbReference type="RefSeq" id="WP_058512870.1">
    <property type="nucleotide sequence ID" value="NZ_CAAAIH010000025.1"/>
</dbReference>
<sequence>MVIDHVDSQIIKMIINGSHVNDIAEDTKKSKRYILYRLSDLKTSFNCKTTPQLIYMLATSGLIK</sequence>
<protein>
    <submittedName>
        <fullName evidence="1">Uncharacterized protein</fullName>
    </submittedName>
</protein>
<dbReference type="STRING" id="45074.Lsan_0397"/>
<evidence type="ECO:0000313" key="2">
    <source>
        <dbReference type="Proteomes" id="UP000054703"/>
    </source>
</evidence>
<keyword evidence="2" id="KW-1185">Reference proteome</keyword>